<dbReference type="SUPFAM" id="SSF53474">
    <property type="entry name" value="alpha/beta-Hydrolases"/>
    <property type="match status" value="1"/>
</dbReference>
<feature type="domain" description="AB hydrolase-1" evidence="1">
    <location>
        <begin position="80"/>
        <end position="320"/>
    </location>
</feature>
<dbReference type="KEGG" id="mtr:25497433"/>
<dbReference type="Proteomes" id="UP000265566">
    <property type="component" value="Chromosome 7"/>
</dbReference>
<dbReference type="AlphaFoldDB" id="A0A072TXF9"/>
<dbReference type="EMBL" id="PSQE01000007">
    <property type="protein sequence ID" value="RHN44085.1"/>
    <property type="molecule type" value="Genomic_DNA"/>
</dbReference>
<keyword evidence="2" id="KW-0378">Hydrolase</keyword>
<keyword evidence="5" id="KW-1185">Reference proteome</keyword>
<evidence type="ECO:0000313" key="5">
    <source>
        <dbReference type="Proteomes" id="UP000002051"/>
    </source>
</evidence>
<dbReference type="GO" id="GO:0006654">
    <property type="term" value="P:phosphatidic acid biosynthetic process"/>
    <property type="evidence" value="ECO:0000318"/>
    <property type="project" value="GO_Central"/>
</dbReference>
<dbReference type="PaxDb" id="3880-AES84099"/>
<dbReference type="InterPro" id="IPR029058">
    <property type="entry name" value="AB_hydrolase_fold"/>
</dbReference>
<accession>A0A072TXF9</accession>
<dbReference type="STRING" id="3880.A0A072TXF9"/>
<protein>
    <submittedName>
        <fullName evidence="2">Alpha/beta hydrolase family protein</fullName>
    </submittedName>
</protein>
<name>A0A072TXF9_MEDTR</name>
<evidence type="ECO:0000313" key="2">
    <source>
        <dbReference type="EMBL" id="KEH21548.1"/>
    </source>
</evidence>
<dbReference type="eggNOG" id="ENOG502QTPE">
    <property type="taxonomic scope" value="Eukaryota"/>
</dbReference>
<sequence>MAMTMGLSVCSIFKVSYNHNYNNKTVTVALQKKEKMSVPYNLKEGQSRIFHELPSGLNMEVIVQKKKKKNESESQCSPPLVFVHGSYHAAWCWAEHWFPFFSQSGYDCYALSLLAQGESDEPEDSVAGTLQTHARDVADFIHRNIQSPPILLGHSFGGLIIQYYISNLGNDKLKENLYPELRGAVLVCSVPPSGNSGLVWRYLISKPIAAFKVTYSLAAKGFQSSLSLCKETFFSATMEDHVVKRYQELMKESSRMPLFDLRKLNASLPVPLVPNLPVEVLVLGSNNDFIVDAEGLRETAQFYGVSPVSVEGLAHDMMLDTSWEKGAEVILSWLKGLHK</sequence>
<organism evidence="2 5">
    <name type="scientific">Medicago truncatula</name>
    <name type="common">Barrel medic</name>
    <name type="synonym">Medicago tribuloides</name>
    <dbReference type="NCBI Taxonomy" id="3880"/>
    <lineage>
        <taxon>Eukaryota</taxon>
        <taxon>Viridiplantae</taxon>
        <taxon>Streptophyta</taxon>
        <taxon>Embryophyta</taxon>
        <taxon>Tracheophyta</taxon>
        <taxon>Spermatophyta</taxon>
        <taxon>Magnoliopsida</taxon>
        <taxon>eudicotyledons</taxon>
        <taxon>Gunneridae</taxon>
        <taxon>Pentapetalae</taxon>
        <taxon>rosids</taxon>
        <taxon>fabids</taxon>
        <taxon>Fabales</taxon>
        <taxon>Fabaceae</taxon>
        <taxon>Papilionoideae</taxon>
        <taxon>50 kb inversion clade</taxon>
        <taxon>NPAAA clade</taxon>
        <taxon>Hologalegina</taxon>
        <taxon>IRL clade</taxon>
        <taxon>Trifolieae</taxon>
        <taxon>Medicago</taxon>
    </lineage>
</organism>
<dbReference type="GO" id="GO:0042171">
    <property type="term" value="F:lysophosphatidic acid acyltransferase activity"/>
    <property type="evidence" value="ECO:0000318"/>
    <property type="project" value="GO_Central"/>
</dbReference>
<evidence type="ECO:0000259" key="1">
    <source>
        <dbReference type="Pfam" id="PF12697"/>
    </source>
</evidence>
<dbReference type="Pfam" id="PF12697">
    <property type="entry name" value="Abhydrolase_6"/>
    <property type="match status" value="1"/>
</dbReference>
<evidence type="ECO:0000313" key="4">
    <source>
        <dbReference type="EnsemblPlants" id="KEH21548"/>
    </source>
</evidence>
<evidence type="ECO:0000313" key="6">
    <source>
        <dbReference type="Proteomes" id="UP000265566"/>
    </source>
</evidence>
<dbReference type="PANTHER" id="PTHR42886:SF42">
    <property type="entry name" value="ALPHA_BETA-HYDROLASES SUPERFAMILY PROTEIN"/>
    <property type="match status" value="1"/>
</dbReference>
<proteinExistence type="predicted"/>
<evidence type="ECO:0000313" key="3">
    <source>
        <dbReference type="EMBL" id="RHN44085.1"/>
    </source>
</evidence>
<dbReference type="PANTHER" id="PTHR42886">
    <property type="entry name" value="RE40534P-RELATED"/>
    <property type="match status" value="1"/>
</dbReference>
<dbReference type="GO" id="GO:0055088">
    <property type="term" value="P:lipid homeostasis"/>
    <property type="evidence" value="ECO:0000318"/>
    <property type="project" value="GO_Central"/>
</dbReference>
<reference evidence="2 5" key="2">
    <citation type="journal article" date="2014" name="BMC Genomics">
        <title>An improved genome release (version Mt4.0) for the model legume Medicago truncatula.</title>
        <authorList>
            <person name="Tang H."/>
            <person name="Krishnakumar V."/>
            <person name="Bidwell S."/>
            <person name="Rosen B."/>
            <person name="Chan A."/>
            <person name="Zhou S."/>
            <person name="Gentzbittel L."/>
            <person name="Childs K.L."/>
            <person name="Yandell M."/>
            <person name="Gundlach H."/>
            <person name="Mayer K.F."/>
            <person name="Schwartz D.C."/>
            <person name="Town C.D."/>
        </authorList>
    </citation>
    <scope>GENOME REANNOTATION</scope>
    <source>
        <strain evidence="2">A17</strain>
        <strain evidence="4 5">cv. Jemalong A17</strain>
    </source>
</reference>
<dbReference type="InterPro" id="IPR000073">
    <property type="entry name" value="AB_hydrolase_1"/>
</dbReference>
<reference evidence="4" key="3">
    <citation type="submission" date="2015-04" db="UniProtKB">
        <authorList>
            <consortium name="EnsemblPlants"/>
        </authorList>
    </citation>
    <scope>IDENTIFICATION</scope>
    <source>
        <strain evidence="4">cv. Jemalong A17</strain>
    </source>
</reference>
<dbReference type="Gramene" id="rna38143">
    <property type="protein sequence ID" value="RHN44085.1"/>
    <property type="gene ID" value="gene38143"/>
</dbReference>
<reference evidence="3" key="5">
    <citation type="journal article" date="2018" name="Nat. Plants">
        <title>Whole-genome landscape of Medicago truncatula symbiotic genes.</title>
        <authorList>
            <person name="Pecrix Y."/>
            <person name="Gamas P."/>
            <person name="Carrere S."/>
        </authorList>
    </citation>
    <scope>NUCLEOTIDE SEQUENCE</scope>
    <source>
        <tissue evidence="3">Leaves</tissue>
    </source>
</reference>
<dbReference type="GO" id="GO:0052689">
    <property type="term" value="F:carboxylic ester hydrolase activity"/>
    <property type="evidence" value="ECO:0000318"/>
    <property type="project" value="GO_Central"/>
</dbReference>
<reference evidence="2 5" key="1">
    <citation type="journal article" date="2011" name="Nature">
        <title>The Medicago genome provides insight into the evolution of rhizobial symbioses.</title>
        <authorList>
            <person name="Young N.D."/>
            <person name="Debelle F."/>
            <person name="Oldroyd G.E."/>
            <person name="Geurts R."/>
            <person name="Cannon S.B."/>
            <person name="Udvardi M.K."/>
            <person name="Benedito V.A."/>
            <person name="Mayer K.F."/>
            <person name="Gouzy J."/>
            <person name="Schoof H."/>
            <person name="Van de Peer Y."/>
            <person name="Proost S."/>
            <person name="Cook D.R."/>
            <person name="Meyers B.C."/>
            <person name="Spannagl M."/>
            <person name="Cheung F."/>
            <person name="De Mita S."/>
            <person name="Krishnakumar V."/>
            <person name="Gundlach H."/>
            <person name="Zhou S."/>
            <person name="Mudge J."/>
            <person name="Bharti A.K."/>
            <person name="Murray J.D."/>
            <person name="Naoumkina M.A."/>
            <person name="Rosen B."/>
            <person name="Silverstein K.A."/>
            <person name="Tang H."/>
            <person name="Rombauts S."/>
            <person name="Zhao P.X."/>
            <person name="Zhou P."/>
            <person name="Barbe V."/>
            <person name="Bardou P."/>
            <person name="Bechner M."/>
            <person name="Bellec A."/>
            <person name="Berger A."/>
            <person name="Berges H."/>
            <person name="Bidwell S."/>
            <person name="Bisseling T."/>
            <person name="Choisne N."/>
            <person name="Couloux A."/>
            <person name="Denny R."/>
            <person name="Deshpande S."/>
            <person name="Dai X."/>
            <person name="Doyle J.J."/>
            <person name="Dudez A.M."/>
            <person name="Farmer A.D."/>
            <person name="Fouteau S."/>
            <person name="Franken C."/>
            <person name="Gibelin C."/>
            <person name="Gish J."/>
            <person name="Goldstein S."/>
            <person name="Gonzalez A.J."/>
            <person name="Green P.J."/>
            <person name="Hallab A."/>
            <person name="Hartog M."/>
            <person name="Hua A."/>
            <person name="Humphray S.J."/>
            <person name="Jeong D.H."/>
            <person name="Jing Y."/>
            <person name="Jocker A."/>
            <person name="Kenton S.M."/>
            <person name="Kim D.J."/>
            <person name="Klee K."/>
            <person name="Lai H."/>
            <person name="Lang C."/>
            <person name="Lin S."/>
            <person name="Macmil S.L."/>
            <person name="Magdelenat G."/>
            <person name="Matthews L."/>
            <person name="McCorrison J."/>
            <person name="Monaghan E.L."/>
            <person name="Mun J.H."/>
            <person name="Najar F.Z."/>
            <person name="Nicholson C."/>
            <person name="Noirot C."/>
            <person name="O'Bleness M."/>
            <person name="Paule C.R."/>
            <person name="Poulain J."/>
            <person name="Prion F."/>
            <person name="Qin B."/>
            <person name="Qu C."/>
            <person name="Retzel E.F."/>
            <person name="Riddle C."/>
            <person name="Sallet E."/>
            <person name="Samain S."/>
            <person name="Samson N."/>
            <person name="Sanders I."/>
            <person name="Saurat O."/>
            <person name="Scarpelli C."/>
            <person name="Schiex T."/>
            <person name="Segurens B."/>
            <person name="Severin A.J."/>
            <person name="Sherrier D.J."/>
            <person name="Shi R."/>
            <person name="Sims S."/>
            <person name="Singer S.R."/>
            <person name="Sinharoy S."/>
            <person name="Sterck L."/>
            <person name="Viollet A."/>
            <person name="Wang B.B."/>
            <person name="Wang K."/>
            <person name="Wang M."/>
            <person name="Wang X."/>
            <person name="Warfsmann J."/>
            <person name="Weissenbach J."/>
            <person name="White D.D."/>
            <person name="White J.D."/>
            <person name="Wiley G.B."/>
            <person name="Wincker P."/>
            <person name="Xing Y."/>
            <person name="Yang L."/>
            <person name="Yao Z."/>
            <person name="Ying F."/>
            <person name="Zhai J."/>
            <person name="Zhou L."/>
            <person name="Zuber A."/>
            <person name="Denarie J."/>
            <person name="Dixon R.A."/>
            <person name="May G.D."/>
            <person name="Schwartz D.C."/>
            <person name="Rogers J."/>
            <person name="Quetier F."/>
            <person name="Town C.D."/>
            <person name="Roe B.A."/>
        </authorList>
    </citation>
    <scope>NUCLEOTIDE SEQUENCE [LARGE SCALE GENOMIC DNA]</scope>
    <source>
        <strain evidence="2">A17</strain>
        <strain evidence="4 5">cv. Jemalong A17</strain>
    </source>
</reference>
<dbReference type="EnsemblPlants" id="KEH21548">
    <property type="protein sequence ID" value="KEH21548"/>
    <property type="gene ID" value="MTR_7g007310"/>
</dbReference>
<dbReference type="OrthoDB" id="8119704at2759"/>
<dbReference type="HOGENOM" id="CLU_051715_0_0_1"/>
<dbReference type="Proteomes" id="UP000002051">
    <property type="component" value="Unassembled WGS sequence"/>
</dbReference>
<dbReference type="Gene3D" id="3.40.50.1820">
    <property type="entry name" value="alpha/beta hydrolase"/>
    <property type="match status" value="1"/>
</dbReference>
<gene>
    <name evidence="4" type="primary">25497433</name>
    <name evidence="2" type="ordered locus">MTR_7g007310</name>
    <name evidence="3" type="ORF">MtrunA17_Chr7g0215511</name>
</gene>
<dbReference type="EMBL" id="CM001223">
    <property type="protein sequence ID" value="KEH21548.1"/>
    <property type="molecule type" value="Genomic_DNA"/>
</dbReference>
<reference evidence="6" key="4">
    <citation type="journal article" date="2018" name="Nat. Plants">
        <title>Whole-genome landscape of Medicago truncatula symbiotic genes.</title>
        <authorList>
            <person name="Pecrix Y."/>
            <person name="Staton S.E."/>
            <person name="Sallet E."/>
            <person name="Lelandais-Briere C."/>
            <person name="Moreau S."/>
            <person name="Carrere S."/>
            <person name="Blein T."/>
            <person name="Jardinaud M.F."/>
            <person name="Latrasse D."/>
            <person name="Zouine M."/>
            <person name="Zahm M."/>
            <person name="Kreplak J."/>
            <person name="Mayjonade B."/>
            <person name="Satge C."/>
            <person name="Perez M."/>
            <person name="Cauet S."/>
            <person name="Marande W."/>
            <person name="Chantry-Darmon C."/>
            <person name="Lopez-Roques C."/>
            <person name="Bouchez O."/>
            <person name="Berard A."/>
            <person name="Debelle F."/>
            <person name="Munos S."/>
            <person name="Bendahmane A."/>
            <person name="Berges H."/>
            <person name="Niebel A."/>
            <person name="Buitink J."/>
            <person name="Frugier F."/>
            <person name="Benhamed M."/>
            <person name="Crespi M."/>
            <person name="Gouzy J."/>
            <person name="Gamas P."/>
        </authorList>
    </citation>
    <scope>NUCLEOTIDE SEQUENCE [LARGE SCALE GENOMIC DNA]</scope>
    <source>
        <strain evidence="6">cv. Jemalong A17</strain>
    </source>
</reference>